<gene>
    <name evidence="2" type="ORF">ALEPTO_LOCUS12086</name>
</gene>
<name>A0A9N9I1H5_9GLOM</name>
<evidence type="ECO:0000313" key="3">
    <source>
        <dbReference type="Proteomes" id="UP000789508"/>
    </source>
</evidence>
<accession>A0A9N9I1H5</accession>
<feature type="region of interest" description="Disordered" evidence="1">
    <location>
        <begin position="18"/>
        <end position="40"/>
    </location>
</feature>
<dbReference type="Proteomes" id="UP000789508">
    <property type="component" value="Unassembled WGS sequence"/>
</dbReference>
<protein>
    <submittedName>
        <fullName evidence="2">5897_t:CDS:1</fullName>
    </submittedName>
</protein>
<feature type="non-terminal residue" evidence="2">
    <location>
        <position position="40"/>
    </location>
</feature>
<feature type="compositionally biased region" description="Basic and acidic residues" evidence="1">
    <location>
        <begin position="27"/>
        <end position="40"/>
    </location>
</feature>
<proteinExistence type="predicted"/>
<evidence type="ECO:0000256" key="1">
    <source>
        <dbReference type="SAM" id="MobiDB-lite"/>
    </source>
</evidence>
<reference evidence="2" key="1">
    <citation type="submission" date="2021-06" db="EMBL/GenBank/DDBJ databases">
        <authorList>
            <person name="Kallberg Y."/>
            <person name="Tangrot J."/>
            <person name="Rosling A."/>
        </authorList>
    </citation>
    <scope>NUCLEOTIDE SEQUENCE</scope>
    <source>
        <strain evidence="2">FL130A</strain>
    </source>
</reference>
<comment type="caution">
    <text evidence="2">The sequence shown here is derived from an EMBL/GenBank/DDBJ whole genome shotgun (WGS) entry which is preliminary data.</text>
</comment>
<evidence type="ECO:0000313" key="2">
    <source>
        <dbReference type="EMBL" id="CAG8716235.1"/>
    </source>
</evidence>
<dbReference type="AlphaFoldDB" id="A0A9N9I1H5"/>
<keyword evidence="3" id="KW-1185">Reference proteome</keyword>
<sequence length="40" mass="4985">MVDERKYKQDDDVYERKLPRTTSKDWTTTERPKARDLKRK</sequence>
<organism evidence="2 3">
    <name type="scientific">Ambispora leptoticha</name>
    <dbReference type="NCBI Taxonomy" id="144679"/>
    <lineage>
        <taxon>Eukaryota</taxon>
        <taxon>Fungi</taxon>
        <taxon>Fungi incertae sedis</taxon>
        <taxon>Mucoromycota</taxon>
        <taxon>Glomeromycotina</taxon>
        <taxon>Glomeromycetes</taxon>
        <taxon>Archaeosporales</taxon>
        <taxon>Ambisporaceae</taxon>
        <taxon>Ambispora</taxon>
    </lineage>
</organism>
<dbReference type="EMBL" id="CAJVPS010024391">
    <property type="protein sequence ID" value="CAG8716235.1"/>
    <property type="molecule type" value="Genomic_DNA"/>
</dbReference>